<feature type="domain" description="DNA-directed RNA polymerase subunit 2 hybrid-binding" evidence="7">
    <location>
        <begin position="25"/>
        <end position="97"/>
    </location>
</feature>
<dbReference type="InterPro" id="IPR015712">
    <property type="entry name" value="DNA-dir_RNA_pol_su2"/>
</dbReference>
<dbReference type="GO" id="GO:0006351">
    <property type="term" value="P:DNA-templated transcription"/>
    <property type="evidence" value="ECO:0007669"/>
    <property type="project" value="InterPro"/>
</dbReference>
<feature type="non-terminal residue" evidence="9">
    <location>
        <position position="1"/>
    </location>
</feature>
<dbReference type="Proteomes" id="UP000051530">
    <property type="component" value="Unassembled WGS sequence"/>
</dbReference>
<dbReference type="GO" id="GO:0000428">
    <property type="term" value="C:DNA-directed RNA polymerase complex"/>
    <property type="evidence" value="ECO:0007669"/>
    <property type="project" value="UniProtKB-KW"/>
</dbReference>
<evidence type="ECO:0000256" key="3">
    <source>
        <dbReference type="ARBA" id="ARBA00022478"/>
    </source>
</evidence>
<dbReference type="OrthoDB" id="10248617at2759"/>
<dbReference type="VEuPathDB" id="MicrosporidiaDB:M153_217880002"/>
<evidence type="ECO:0000256" key="4">
    <source>
        <dbReference type="ARBA" id="ARBA00022679"/>
    </source>
</evidence>
<keyword evidence="5" id="KW-0548">Nucleotidyltransferase</keyword>
<proteinExistence type="inferred from homology"/>
<evidence type="ECO:0000313" key="10">
    <source>
        <dbReference type="Proteomes" id="UP000051530"/>
    </source>
</evidence>
<dbReference type="EMBL" id="LGUB01001469">
    <property type="protein sequence ID" value="KRH91843.1"/>
    <property type="molecule type" value="Genomic_DNA"/>
</dbReference>
<keyword evidence="4" id="KW-0808">Transferase</keyword>
<reference evidence="9 10" key="1">
    <citation type="submission" date="2015-07" db="EMBL/GenBank/DDBJ databases">
        <title>The genome of Pseudoloma neurophilia, a relevant intracellular parasite of the zebrafish.</title>
        <authorList>
            <person name="Ndikumana S."/>
            <person name="Pelin A."/>
            <person name="Sanders J."/>
            <person name="Corradi N."/>
        </authorList>
    </citation>
    <scope>NUCLEOTIDE SEQUENCE [LARGE SCALE GENOMIC DNA]</scope>
    <source>
        <strain evidence="9 10">MK1</strain>
    </source>
</reference>
<name>A0A0R0LQQ4_9MICR</name>
<evidence type="ECO:0000259" key="8">
    <source>
        <dbReference type="Pfam" id="PF04560"/>
    </source>
</evidence>
<dbReference type="GO" id="GO:0003677">
    <property type="term" value="F:DNA binding"/>
    <property type="evidence" value="ECO:0007669"/>
    <property type="project" value="InterPro"/>
</dbReference>
<dbReference type="GO" id="GO:0003899">
    <property type="term" value="F:DNA-directed RNA polymerase activity"/>
    <property type="evidence" value="ECO:0007669"/>
    <property type="project" value="UniProtKB-EC"/>
</dbReference>
<dbReference type="InterPro" id="IPR007120">
    <property type="entry name" value="DNA-dir_RNAP_su2_dom"/>
</dbReference>
<keyword evidence="10" id="KW-1185">Reference proteome</keyword>
<dbReference type="Gene3D" id="3.90.1800.10">
    <property type="entry name" value="RNA polymerase alpha subunit dimerisation domain"/>
    <property type="match status" value="2"/>
</dbReference>
<dbReference type="AlphaFoldDB" id="A0A0R0LQQ4"/>
<sequence>KTADQSNNHYNKSTVSKLKNRTYLYEKLAHCMRLLGLNQYSNEMMISGVTGLPLRNTIFTGMCYYQRLRHMVSDKWQVRSTGLINCKTRQPIKGRKKGGGVRFGEMEKIALLAHGTSYLLQDRLMDCSDRCTFFICLKCKTFLFVRNGICLCGSKELKVIQAPFVLKYLLSELLAMNITVEIESTAS</sequence>
<dbReference type="Pfam" id="PF00562">
    <property type="entry name" value="RNA_pol_Rpb2_6"/>
    <property type="match status" value="1"/>
</dbReference>
<keyword evidence="6" id="KW-0804">Transcription</keyword>
<evidence type="ECO:0000256" key="6">
    <source>
        <dbReference type="ARBA" id="ARBA00023163"/>
    </source>
</evidence>
<accession>A0A0R0LQQ4</accession>
<dbReference type="InterPro" id="IPR007641">
    <property type="entry name" value="RNA_pol_Rpb2_7"/>
</dbReference>
<protein>
    <recommendedName>
        <fullName evidence="2">DNA-directed RNA polymerase</fullName>
        <ecNumber evidence="2">2.7.7.6</ecNumber>
    </recommendedName>
</protein>
<dbReference type="GO" id="GO:0032549">
    <property type="term" value="F:ribonucleoside binding"/>
    <property type="evidence" value="ECO:0007669"/>
    <property type="project" value="InterPro"/>
</dbReference>
<evidence type="ECO:0000256" key="2">
    <source>
        <dbReference type="ARBA" id="ARBA00012418"/>
    </source>
</evidence>
<dbReference type="InterPro" id="IPR037033">
    <property type="entry name" value="DNA-dir_RNAP_su2_hyb_sf"/>
</dbReference>
<dbReference type="Pfam" id="PF04560">
    <property type="entry name" value="RNA_pol_Rpb2_7"/>
    <property type="match status" value="1"/>
</dbReference>
<dbReference type="Gene3D" id="2.40.270.10">
    <property type="entry name" value="DNA-directed RNA polymerase, subunit 2, domain 6"/>
    <property type="match status" value="1"/>
</dbReference>
<evidence type="ECO:0000259" key="7">
    <source>
        <dbReference type="Pfam" id="PF00562"/>
    </source>
</evidence>
<evidence type="ECO:0000256" key="5">
    <source>
        <dbReference type="ARBA" id="ARBA00022695"/>
    </source>
</evidence>
<comment type="caution">
    <text evidence="9">The sequence shown here is derived from an EMBL/GenBank/DDBJ whole genome shotgun (WGS) entry which is preliminary data.</text>
</comment>
<comment type="similarity">
    <text evidence="1">Belongs to the RNA polymerase beta chain family.</text>
</comment>
<keyword evidence="3" id="KW-0240">DNA-directed RNA polymerase</keyword>
<gene>
    <name evidence="9" type="ORF">M153_217880002</name>
</gene>
<evidence type="ECO:0000313" key="9">
    <source>
        <dbReference type="EMBL" id="KRH91843.1"/>
    </source>
</evidence>
<organism evidence="9 10">
    <name type="scientific">Pseudoloma neurophilia</name>
    <dbReference type="NCBI Taxonomy" id="146866"/>
    <lineage>
        <taxon>Eukaryota</taxon>
        <taxon>Fungi</taxon>
        <taxon>Fungi incertae sedis</taxon>
        <taxon>Microsporidia</taxon>
        <taxon>Pseudoloma</taxon>
    </lineage>
</organism>
<dbReference type="PANTHER" id="PTHR20856">
    <property type="entry name" value="DNA-DIRECTED RNA POLYMERASE I SUBUNIT 2"/>
    <property type="match status" value="1"/>
</dbReference>
<dbReference type="EC" id="2.7.7.6" evidence="2"/>
<evidence type="ECO:0000256" key="1">
    <source>
        <dbReference type="ARBA" id="ARBA00006835"/>
    </source>
</evidence>
<feature type="domain" description="RNA polymerase Rpb2" evidence="8">
    <location>
        <begin position="99"/>
        <end position="183"/>
    </location>
</feature>
<dbReference type="SUPFAM" id="SSF64484">
    <property type="entry name" value="beta and beta-prime subunits of DNA dependent RNA-polymerase"/>
    <property type="match status" value="1"/>
</dbReference>